<dbReference type="EMBL" id="OU015568">
    <property type="protein sequence ID" value="CAG5088115.1"/>
    <property type="molecule type" value="Genomic_DNA"/>
</dbReference>
<keyword evidence="6" id="KW-0862">Zinc</keyword>
<dbReference type="SUPFAM" id="SSF144206">
    <property type="entry name" value="NOB1 zinc finger-like"/>
    <property type="match status" value="1"/>
</dbReference>
<evidence type="ECO:0000256" key="7">
    <source>
        <dbReference type="ARBA" id="ARBA00023242"/>
    </source>
</evidence>
<name>A0ABN7S0F2_OIKDI</name>
<comment type="subcellular location">
    <subcellularLocation>
        <location evidence="1">Nucleus</location>
    </subcellularLocation>
</comment>
<feature type="region of interest" description="Disordered" evidence="8">
    <location>
        <begin position="343"/>
        <end position="363"/>
    </location>
</feature>
<reference evidence="11 12" key="1">
    <citation type="submission" date="2021-04" db="EMBL/GenBank/DDBJ databases">
        <authorList>
            <person name="Bliznina A."/>
        </authorList>
    </citation>
    <scope>NUCLEOTIDE SEQUENCE [LARGE SCALE GENOMIC DNA]</scope>
</reference>
<dbReference type="Gene3D" id="6.20.210.10">
    <property type="entry name" value="Nin one binding (NOB1), Zn-ribbon-like"/>
    <property type="match status" value="1"/>
</dbReference>
<gene>
    <name evidence="11" type="ORF">OKIOD_LOCUS3293</name>
</gene>
<dbReference type="Gene3D" id="3.40.50.1010">
    <property type="entry name" value="5'-nuclease"/>
    <property type="match status" value="1"/>
</dbReference>
<evidence type="ECO:0000256" key="4">
    <source>
        <dbReference type="ARBA" id="ARBA00022723"/>
    </source>
</evidence>
<dbReference type="PANTHER" id="PTHR12814">
    <property type="entry name" value="RNA-BINDING PROTEIN NOB1"/>
    <property type="match status" value="1"/>
</dbReference>
<evidence type="ECO:0000259" key="10">
    <source>
        <dbReference type="Pfam" id="PF17146"/>
    </source>
</evidence>
<evidence type="ECO:0000256" key="3">
    <source>
        <dbReference type="ARBA" id="ARBA00022722"/>
    </source>
</evidence>
<dbReference type="InterPro" id="IPR039907">
    <property type="entry name" value="NOB1"/>
</dbReference>
<feature type="domain" description="Ribonuclease PIN" evidence="10">
    <location>
        <begin position="11"/>
        <end position="97"/>
    </location>
</feature>
<evidence type="ECO:0000256" key="2">
    <source>
        <dbReference type="ARBA" id="ARBA00005858"/>
    </source>
</evidence>
<dbReference type="InterPro" id="IPR014881">
    <property type="entry name" value="NOB1_Zn-bd"/>
</dbReference>
<evidence type="ECO:0000259" key="9">
    <source>
        <dbReference type="Pfam" id="PF08772"/>
    </source>
</evidence>
<dbReference type="Pfam" id="PF08772">
    <property type="entry name" value="Zn_ribbon_NOB1"/>
    <property type="match status" value="1"/>
</dbReference>
<protein>
    <submittedName>
        <fullName evidence="11">Oidioi.mRNA.OKI2018_I69.PAR.g11735.t1.cds</fullName>
    </submittedName>
</protein>
<keyword evidence="4" id="KW-0479">Metal-binding</keyword>
<evidence type="ECO:0000313" key="11">
    <source>
        <dbReference type="EMBL" id="CAG5088115.1"/>
    </source>
</evidence>
<keyword evidence="5" id="KW-0378">Hydrolase</keyword>
<evidence type="ECO:0000256" key="5">
    <source>
        <dbReference type="ARBA" id="ARBA00022801"/>
    </source>
</evidence>
<proteinExistence type="inferred from homology"/>
<evidence type="ECO:0000313" key="12">
    <source>
        <dbReference type="Proteomes" id="UP001158576"/>
    </source>
</evidence>
<feature type="region of interest" description="Disordered" evidence="8">
    <location>
        <begin position="135"/>
        <end position="175"/>
    </location>
</feature>
<keyword evidence="3" id="KW-0540">Nuclease</keyword>
<dbReference type="PANTHER" id="PTHR12814:SF2">
    <property type="entry name" value="RNA-BINDING PROTEIN NOB1"/>
    <property type="match status" value="1"/>
</dbReference>
<dbReference type="InterPro" id="IPR017117">
    <property type="entry name" value="Nob1_euk"/>
</dbReference>
<keyword evidence="7" id="KW-0539">Nucleus</keyword>
<keyword evidence="12" id="KW-1185">Reference proteome</keyword>
<dbReference type="Pfam" id="PF17146">
    <property type="entry name" value="PIN_6"/>
    <property type="match status" value="1"/>
</dbReference>
<comment type="similarity">
    <text evidence="2">Belongs to the NOB1 family.</text>
</comment>
<accession>A0ABN7S0F2</accession>
<dbReference type="CDD" id="cd09876">
    <property type="entry name" value="PIN_Nob1-like"/>
    <property type="match status" value="1"/>
</dbReference>
<evidence type="ECO:0000256" key="6">
    <source>
        <dbReference type="ARBA" id="ARBA00022833"/>
    </source>
</evidence>
<feature type="compositionally biased region" description="Acidic residues" evidence="8">
    <location>
        <begin position="156"/>
        <end position="169"/>
    </location>
</feature>
<evidence type="ECO:0000256" key="8">
    <source>
        <dbReference type="SAM" id="MobiDB-lite"/>
    </source>
</evidence>
<feature type="compositionally biased region" description="Acidic residues" evidence="8">
    <location>
        <begin position="139"/>
        <end position="149"/>
    </location>
</feature>
<organism evidence="11 12">
    <name type="scientific">Oikopleura dioica</name>
    <name type="common">Tunicate</name>
    <dbReference type="NCBI Taxonomy" id="34765"/>
    <lineage>
        <taxon>Eukaryota</taxon>
        <taxon>Metazoa</taxon>
        <taxon>Chordata</taxon>
        <taxon>Tunicata</taxon>
        <taxon>Appendicularia</taxon>
        <taxon>Copelata</taxon>
        <taxon>Oikopleuridae</taxon>
        <taxon>Oikopleura</taxon>
    </lineage>
</organism>
<dbReference type="Proteomes" id="UP001158576">
    <property type="component" value="Chromosome PAR"/>
</dbReference>
<sequence>MTVEDKRIGHLVVDSGGFIKNAPIERLCANAYTIPEVVAEIRDKQTKARLKILPYELKFRDPSQEAINKVSEAAKLSGDIASLSAVDIKVLALTYQLSKELAPEKELKEDLSSVETKEQIGADPAVDEAKKIRGFYEGDSSEDEDDGEGEWTTPDNVDDDSEDDNDDDWITPFNIDDVPEEVEEPDFVACLTTDFAMQNVLLRMKIGMVGVEGRKIKNARKYILRCTGCKYIDKTCTKVFCPGCGHKTMRRVACEVLEDGNIKLFLAKDPKCLKSRGTVYNLPKPQGGKYAKNPVLTDLQPMPQQRVSKKTMMRNNIMASDLDAMESPFHFNDTESKGYRLGFGQRNRHFKNPNASRPRGKKK</sequence>
<dbReference type="InterPro" id="IPR036283">
    <property type="entry name" value="NOB1_Zf-like_sf"/>
</dbReference>
<dbReference type="PIRSF" id="PIRSF037125">
    <property type="entry name" value="D-site_20S_pre-rRNA_nuclease"/>
    <property type="match status" value="1"/>
</dbReference>
<evidence type="ECO:0000256" key="1">
    <source>
        <dbReference type="ARBA" id="ARBA00004123"/>
    </source>
</evidence>
<feature type="domain" description="Nin one binding (NOB1) Zn-ribbon-like" evidence="9">
    <location>
        <begin position="216"/>
        <end position="288"/>
    </location>
</feature>
<dbReference type="InterPro" id="IPR033411">
    <property type="entry name" value="Ribonuclease_PIN"/>
</dbReference>